<organism evidence="2 3">
    <name type="scientific">Ignelater luminosus</name>
    <name type="common">Cucubano</name>
    <name type="synonym">Pyrophorus luminosus</name>
    <dbReference type="NCBI Taxonomy" id="2038154"/>
    <lineage>
        <taxon>Eukaryota</taxon>
        <taxon>Metazoa</taxon>
        <taxon>Ecdysozoa</taxon>
        <taxon>Arthropoda</taxon>
        <taxon>Hexapoda</taxon>
        <taxon>Insecta</taxon>
        <taxon>Pterygota</taxon>
        <taxon>Neoptera</taxon>
        <taxon>Endopterygota</taxon>
        <taxon>Coleoptera</taxon>
        <taxon>Polyphaga</taxon>
        <taxon>Elateriformia</taxon>
        <taxon>Elateroidea</taxon>
        <taxon>Elateridae</taxon>
        <taxon>Agrypninae</taxon>
        <taxon>Pyrophorini</taxon>
        <taxon>Ignelater</taxon>
    </lineage>
</organism>
<dbReference type="SUPFAM" id="SSF46689">
    <property type="entry name" value="Homeodomain-like"/>
    <property type="match status" value="1"/>
</dbReference>
<evidence type="ECO:0000313" key="2">
    <source>
        <dbReference type="EMBL" id="KAF2887065.1"/>
    </source>
</evidence>
<proteinExistence type="predicted"/>
<reference evidence="2" key="1">
    <citation type="submission" date="2019-08" db="EMBL/GenBank/DDBJ databases">
        <title>The genome of the North American firefly Photinus pyralis.</title>
        <authorList>
            <consortium name="Photinus pyralis genome working group"/>
            <person name="Fallon T.R."/>
            <person name="Sander Lower S.E."/>
            <person name="Weng J.-K."/>
        </authorList>
    </citation>
    <scope>NUCLEOTIDE SEQUENCE</scope>
    <source>
        <strain evidence="2">TRF0915ILg1</strain>
        <tissue evidence="2">Whole body</tissue>
    </source>
</reference>
<evidence type="ECO:0000313" key="3">
    <source>
        <dbReference type="Proteomes" id="UP000801492"/>
    </source>
</evidence>
<dbReference type="InterPro" id="IPR009057">
    <property type="entry name" value="Homeodomain-like_sf"/>
</dbReference>
<evidence type="ECO:0000256" key="1">
    <source>
        <dbReference type="ARBA" id="ARBA00004123"/>
    </source>
</evidence>
<gene>
    <name evidence="2" type="ORF">ILUMI_19108</name>
</gene>
<dbReference type="AlphaFoldDB" id="A0A8K0CNR6"/>
<protein>
    <submittedName>
        <fullName evidence="2">Uncharacterized protein</fullName>
    </submittedName>
</protein>
<keyword evidence="3" id="KW-1185">Reference proteome</keyword>
<name>A0A8K0CNR6_IGNLU</name>
<dbReference type="Gene3D" id="1.10.10.10">
    <property type="entry name" value="Winged helix-like DNA-binding domain superfamily/Winged helix DNA-binding domain"/>
    <property type="match status" value="1"/>
</dbReference>
<dbReference type="EMBL" id="VTPC01085326">
    <property type="protein sequence ID" value="KAF2887065.1"/>
    <property type="molecule type" value="Genomic_DNA"/>
</dbReference>
<comment type="caution">
    <text evidence="2">The sequence shown here is derived from an EMBL/GenBank/DDBJ whole genome shotgun (WGS) entry which is preliminary data.</text>
</comment>
<comment type="subcellular location">
    <subcellularLocation>
        <location evidence="1">Nucleus</location>
    </subcellularLocation>
</comment>
<dbReference type="GO" id="GO:0005634">
    <property type="term" value="C:nucleus"/>
    <property type="evidence" value="ECO:0007669"/>
    <property type="project" value="UniProtKB-SubCell"/>
</dbReference>
<dbReference type="Proteomes" id="UP000801492">
    <property type="component" value="Unassembled WGS sequence"/>
</dbReference>
<sequence length="79" mass="9163">MPRNLRNLTRDECVQAVVLVEEGWNYRRIAERFGVAHTSVPRMLQRFGETGSHLRRPGAGRNRATTLVQDRFSRLSVLR</sequence>
<accession>A0A8K0CNR6</accession>
<dbReference type="Pfam" id="PF13384">
    <property type="entry name" value="HTH_23"/>
    <property type="match status" value="1"/>
</dbReference>
<dbReference type="OrthoDB" id="6739961at2759"/>
<dbReference type="InterPro" id="IPR036388">
    <property type="entry name" value="WH-like_DNA-bd_sf"/>
</dbReference>